<accession>A0A437Q989</accession>
<evidence type="ECO:0000313" key="3">
    <source>
        <dbReference type="Proteomes" id="UP000282818"/>
    </source>
</evidence>
<proteinExistence type="predicted"/>
<dbReference type="Proteomes" id="UP000282818">
    <property type="component" value="Unassembled WGS sequence"/>
</dbReference>
<keyword evidence="3" id="KW-1185">Reference proteome</keyword>
<organism evidence="2 3">
    <name type="scientific">Neptunomonas marina</name>
    <dbReference type="NCBI Taxonomy" id="1815562"/>
    <lineage>
        <taxon>Bacteria</taxon>
        <taxon>Pseudomonadati</taxon>
        <taxon>Pseudomonadota</taxon>
        <taxon>Gammaproteobacteria</taxon>
        <taxon>Oceanospirillales</taxon>
        <taxon>Oceanospirillaceae</taxon>
        <taxon>Neptunomonas</taxon>
    </lineage>
</organism>
<evidence type="ECO:0000256" key="1">
    <source>
        <dbReference type="SAM" id="MobiDB-lite"/>
    </source>
</evidence>
<feature type="region of interest" description="Disordered" evidence="1">
    <location>
        <begin position="22"/>
        <end position="94"/>
    </location>
</feature>
<reference evidence="2 3" key="1">
    <citation type="submission" date="2019-01" db="EMBL/GenBank/DDBJ databases">
        <authorList>
            <person name="Chen W.-M."/>
        </authorList>
    </citation>
    <scope>NUCLEOTIDE SEQUENCE [LARGE SCALE GENOMIC DNA]</scope>
    <source>
        <strain evidence="2 3">HPM-16</strain>
    </source>
</reference>
<sequence length="94" mass="10785">MSRTKKKRAFVHQYLPADPVISKQERLADGDSYESRKKRAQEKKKKHKSVYQKAQENEQAAQNSEPTQRGARGGRLADKIRKLNQQKDSSDSDA</sequence>
<name>A0A437Q989_9GAMM</name>
<evidence type="ECO:0000313" key="2">
    <source>
        <dbReference type="EMBL" id="RVU31036.1"/>
    </source>
</evidence>
<dbReference type="EMBL" id="SACQ01000003">
    <property type="protein sequence ID" value="RVU31036.1"/>
    <property type="molecule type" value="Genomic_DNA"/>
</dbReference>
<feature type="compositionally biased region" description="Basic and acidic residues" evidence="1">
    <location>
        <begin position="23"/>
        <end position="35"/>
    </location>
</feature>
<protein>
    <submittedName>
        <fullName evidence="2">Uncharacterized protein</fullName>
    </submittedName>
</protein>
<comment type="caution">
    <text evidence="2">The sequence shown here is derived from an EMBL/GenBank/DDBJ whole genome shotgun (WGS) entry which is preliminary data.</text>
</comment>
<feature type="compositionally biased region" description="Basic residues" evidence="1">
    <location>
        <begin position="36"/>
        <end position="50"/>
    </location>
</feature>
<dbReference type="RefSeq" id="WP_127693881.1">
    <property type="nucleotide sequence ID" value="NZ_SACQ01000003.1"/>
</dbReference>
<gene>
    <name evidence="2" type="ORF">EOE65_08485</name>
</gene>
<dbReference type="AlphaFoldDB" id="A0A437Q989"/>